<protein>
    <recommendedName>
        <fullName evidence="2">Single-stranded-DNA-specific exonuclease RecJ</fullName>
    </recommendedName>
</protein>
<dbReference type="Pfam" id="PF01368">
    <property type="entry name" value="DHH"/>
    <property type="match status" value="1"/>
</dbReference>
<dbReference type="Gene3D" id="3.90.1640.30">
    <property type="match status" value="1"/>
</dbReference>
<dbReference type="PANTHER" id="PTHR30255">
    <property type="entry name" value="SINGLE-STRANDED-DNA-SPECIFIC EXONUCLEASE RECJ"/>
    <property type="match status" value="1"/>
</dbReference>
<proteinExistence type="inferred from homology"/>
<evidence type="ECO:0000256" key="2">
    <source>
        <dbReference type="ARBA" id="ARBA00019841"/>
    </source>
</evidence>
<dbReference type="SUPFAM" id="SSF64182">
    <property type="entry name" value="DHH phosphoesterases"/>
    <property type="match status" value="1"/>
</dbReference>
<feature type="domain" description="DDH" evidence="6">
    <location>
        <begin position="79"/>
        <end position="235"/>
    </location>
</feature>
<keyword evidence="4" id="KW-0378">Hydrolase</keyword>
<dbReference type="InterPro" id="IPR004610">
    <property type="entry name" value="RecJ"/>
</dbReference>
<evidence type="ECO:0000313" key="10">
    <source>
        <dbReference type="Proteomes" id="UP000075391"/>
    </source>
</evidence>
<dbReference type="RefSeq" id="WP_063244426.1">
    <property type="nucleotide sequence ID" value="NZ_CP168967.1"/>
</dbReference>
<feature type="domain" description="RecJ OB" evidence="8">
    <location>
        <begin position="462"/>
        <end position="570"/>
    </location>
</feature>
<dbReference type="Pfam" id="PF02272">
    <property type="entry name" value="DHHA1"/>
    <property type="match status" value="1"/>
</dbReference>
<organism evidence="9 10">
    <name type="scientific">Bdellovibrio bacteriovorus</name>
    <dbReference type="NCBI Taxonomy" id="959"/>
    <lineage>
        <taxon>Bacteria</taxon>
        <taxon>Pseudomonadati</taxon>
        <taxon>Bdellovibrionota</taxon>
        <taxon>Bdellovibrionia</taxon>
        <taxon>Bdellovibrionales</taxon>
        <taxon>Pseudobdellovibrionaceae</taxon>
        <taxon>Bdellovibrio</taxon>
    </lineage>
</organism>
<dbReference type="InterPro" id="IPR041122">
    <property type="entry name" value="RecJ_OB"/>
</dbReference>
<accession>A0A150WDQ9</accession>
<gene>
    <name evidence="9" type="ORF">AZI85_08795</name>
</gene>
<evidence type="ECO:0000256" key="5">
    <source>
        <dbReference type="ARBA" id="ARBA00022839"/>
    </source>
</evidence>
<dbReference type="GO" id="GO:0003676">
    <property type="term" value="F:nucleic acid binding"/>
    <property type="evidence" value="ECO:0007669"/>
    <property type="project" value="InterPro"/>
</dbReference>
<dbReference type="InterPro" id="IPR038763">
    <property type="entry name" value="DHH_sf"/>
</dbReference>
<dbReference type="OrthoDB" id="5287488at2"/>
<keyword evidence="3" id="KW-0540">Nuclease</keyword>
<evidence type="ECO:0000256" key="1">
    <source>
        <dbReference type="ARBA" id="ARBA00005915"/>
    </source>
</evidence>
<dbReference type="NCBIfam" id="TIGR00644">
    <property type="entry name" value="recJ"/>
    <property type="match status" value="1"/>
</dbReference>
<dbReference type="GO" id="GO:0008409">
    <property type="term" value="F:5'-3' exonuclease activity"/>
    <property type="evidence" value="ECO:0007669"/>
    <property type="project" value="InterPro"/>
</dbReference>
<dbReference type="PANTHER" id="PTHR30255:SF2">
    <property type="entry name" value="SINGLE-STRANDED-DNA-SPECIFIC EXONUCLEASE RECJ"/>
    <property type="match status" value="1"/>
</dbReference>
<dbReference type="EMBL" id="LUKF01000017">
    <property type="protein sequence ID" value="KYG61047.1"/>
    <property type="molecule type" value="Genomic_DNA"/>
</dbReference>
<dbReference type="Pfam" id="PF17768">
    <property type="entry name" value="RecJ_OB"/>
    <property type="match status" value="1"/>
</dbReference>
<keyword evidence="5 9" id="KW-0269">Exonuclease</keyword>
<evidence type="ECO:0000259" key="8">
    <source>
        <dbReference type="Pfam" id="PF17768"/>
    </source>
</evidence>
<dbReference type="InterPro" id="IPR003156">
    <property type="entry name" value="DHHA1_dom"/>
</dbReference>
<dbReference type="GO" id="GO:0006310">
    <property type="term" value="P:DNA recombination"/>
    <property type="evidence" value="ECO:0007669"/>
    <property type="project" value="InterPro"/>
</dbReference>
<reference evidence="9 10" key="1">
    <citation type="submission" date="2016-03" db="EMBL/GenBank/DDBJ databases">
        <authorList>
            <person name="Ploux O."/>
        </authorList>
    </citation>
    <scope>NUCLEOTIDE SEQUENCE [LARGE SCALE GENOMIC DNA]</scope>
    <source>
        <strain evidence="9 10">BER2</strain>
    </source>
</reference>
<dbReference type="AlphaFoldDB" id="A0A150WDQ9"/>
<evidence type="ECO:0000256" key="4">
    <source>
        <dbReference type="ARBA" id="ARBA00022801"/>
    </source>
</evidence>
<dbReference type="InterPro" id="IPR051673">
    <property type="entry name" value="SSDNA_exonuclease_RecJ"/>
</dbReference>
<dbReference type="InterPro" id="IPR001667">
    <property type="entry name" value="DDH_dom"/>
</dbReference>
<evidence type="ECO:0000256" key="3">
    <source>
        <dbReference type="ARBA" id="ARBA00022722"/>
    </source>
</evidence>
<dbReference type="GO" id="GO:0006281">
    <property type="term" value="P:DNA repair"/>
    <property type="evidence" value="ECO:0007669"/>
    <property type="project" value="InterPro"/>
</dbReference>
<evidence type="ECO:0000259" key="6">
    <source>
        <dbReference type="Pfam" id="PF01368"/>
    </source>
</evidence>
<feature type="domain" description="DHHA1" evidence="7">
    <location>
        <begin position="355"/>
        <end position="445"/>
    </location>
</feature>
<comment type="similarity">
    <text evidence="1">Belongs to the RecJ family.</text>
</comment>
<dbReference type="Proteomes" id="UP000075391">
    <property type="component" value="Unassembled WGS sequence"/>
</dbReference>
<evidence type="ECO:0000313" key="9">
    <source>
        <dbReference type="EMBL" id="KYG61047.1"/>
    </source>
</evidence>
<name>A0A150WDQ9_BDEBC</name>
<sequence>MNPLWKSRDLTIEAEVPSTVEGQWPPLIGKILAARGFAASPEVEKLLFPKLADLKDPLLLKGMSQALERLGRAYLNKEKICIYADFDLDGTSGLALLKTGMVALGFPEVLHYQPKRLSEGYGFHVAAVEELHKQGVSVIITVDVGITAHAAVNRAKELGVDVILTDHHLPADTIPNAFVVVNPNQGDCPSEMGYLCGAGVAFYLLRGLKRYFQDHEQLPKNNWDLKEVLDYFTIGTLTDMVPLVDDNRVLVKHGLVKLAETKKAGLRALLEELDLVDRPLTSQDVAIRFAPKLNALSRMESGVLPIDIFLLDDAAKARNMVREVMKNNSTRVQLQNDAEIEAQALLKEWPHQDFVFVASKTFHRGVVGLIATKLTQVYNKPAFVGSVGDDGMIVGSARLPQGQEACLVEAMSSAQDFLSRFGGHSAAAGFEIAETRVAHFIEKLSGHFSDLREKPKPLEIFYDVEAKLSEVGAPLMKWYDFVGPFGTGFAIPLIHFSNIQILSKRELKGGHLRLRIADPDGRASSEALLFTPTPRQLDTLQNVPGFYHILGELQWNYYAGQKTVQILIRDLKVAST</sequence>
<evidence type="ECO:0000259" key="7">
    <source>
        <dbReference type="Pfam" id="PF02272"/>
    </source>
</evidence>
<dbReference type="Gene3D" id="3.10.310.30">
    <property type="match status" value="1"/>
</dbReference>
<comment type="caution">
    <text evidence="9">The sequence shown here is derived from an EMBL/GenBank/DDBJ whole genome shotgun (WGS) entry which is preliminary data.</text>
</comment>